<feature type="chain" id="PRO_5006941849" evidence="2">
    <location>
        <begin position="26"/>
        <end position="291"/>
    </location>
</feature>
<evidence type="ECO:0000256" key="1">
    <source>
        <dbReference type="SAM" id="MobiDB-lite"/>
    </source>
</evidence>
<evidence type="ECO:0000256" key="2">
    <source>
        <dbReference type="SAM" id="SignalP"/>
    </source>
</evidence>
<sequence>MKFSTALIVLTSAVAFLASPTASESEVHLRVHLDKGICYTSCPSGQYCPNEEYPHKCRGPKSGECFNPATGAFQKGCSAGFKCNNGKCVYVLAILSAHLCLATATSDPACLTEGCDGTREYCDSSIGECRAATNATECYNASIALFQDGCDAGYECVDDLCRVSVEPVDGRTCHIICSAGKYCENGSNKCRGPSYKGECFNLATGFFEDGCEDGFYCTFNKCVDVSLEDESGSLDDNTTDMLEDDSSNSDSIGGSSSPTTTTTNEAMRHNSLVAAISATLFSAILQLEEDD</sequence>
<dbReference type="EMBL" id="LNFP01000041">
    <property type="protein sequence ID" value="KUF99123.1"/>
    <property type="molecule type" value="Genomic_DNA"/>
</dbReference>
<reference evidence="3 4" key="1">
    <citation type="submission" date="2015-11" db="EMBL/GenBank/DDBJ databases">
        <title>Genomes and virulence difference between two physiological races of Phytophthora nicotianae.</title>
        <authorList>
            <person name="Liu H."/>
            <person name="Ma X."/>
            <person name="Yu H."/>
            <person name="Fang D."/>
            <person name="Li Y."/>
            <person name="Wang X."/>
            <person name="Wang W."/>
            <person name="Dong Y."/>
            <person name="Xiao B."/>
        </authorList>
    </citation>
    <scope>NUCLEOTIDE SEQUENCE [LARGE SCALE GENOMIC DNA]</scope>
    <source>
        <strain evidence="4">race 1</strain>
    </source>
</reference>
<evidence type="ECO:0000313" key="3">
    <source>
        <dbReference type="EMBL" id="KUF99123.1"/>
    </source>
</evidence>
<accession>A0A0W8DRX4</accession>
<feature type="signal peptide" evidence="2">
    <location>
        <begin position="1"/>
        <end position="25"/>
    </location>
</feature>
<dbReference type="Proteomes" id="UP000054636">
    <property type="component" value="Unassembled WGS sequence"/>
</dbReference>
<proteinExistence type="predicted"/>
<evidence type="ECO:0000313" key="4">
    <source>
        <dbReference type="Proteomes" id="UP000054636"/>
    </source>
</evidence>
<organism evidence="3 4">
    <name type="scientific">Phytophthora nicotianae</name>
    <name type="common">Potato buckeye rot agent</name>
    <name type="synonym">Phytophthora parasitica</name>
    <dbReference type="NCBI Taxonomy" id="4792"/>
    <lineage>
        <taxon>Eukaryota</taxon>
        <taxon>Sar</taxon>
        <taxon>Stramenopiles</taxon>
        <taxon>Oomycota</taxon>
        <taxon>Peronosporomycetes</taxon>
        <taxon>Peronosporales</taxon>
        <taxon>Peronosporaceae</taxon>
        <taxon>Phytophthora</taxon>
    </lineage>
</organism>
<feature type="compositionally biased region" description="Low complexity" evidence="1">
    <location>
        <begin position="248"/>
        <end position="264"/>
    </location>
</feature>
<name>A0A0W8DRX4_PHYNI</name>
<protein>
    <submittedName>
        <fullName evidence="3">WD repeat-containing protein 44</fullName>
    </submittedName>
</protein>
<gene>
    <name evidence="3" type="ORF">AM588_10008273</name>
</gene>
<keyword evidence="2" id="KW-0732">Signal</keyword>
<feature type="compositionally biased region" description="Acidic residues" evidence="1">
    <location>
        <begin position="233"/>
        <end position="247"/>
    </location>
</feature>
<comment type="caution">
    <text evidence="3">The sequence shown here is derived from an EMBL/GenBank/DDBJ whole genome shotgun (WGS) entry which is preliminary data.</text>
</comment>
<dbReference type="AlphaFoldDB" id="A0A0W8DRX4"/>
<feature type="region of interest" description="Disordered" evidence="1">
    <location>
        <begin position="233"/>
        <end position="264"/>
    </location>
</feature>